<comment type="caution">
    <text evidence="4">The sequence shown here is derived from an EMBL/GenBank/DDBJ whole genome shotgun (WGS) entry which is preliminary data.</text>
</comment>
<dbReference type="PANTHER" id="PTHR21180:SF32">
    <property type="entry name" value="ENDONUCLEASE_EXONUCLEASE_PHOSPHATASE FAMILY DOMAIN-CONTAINING PROTEIN 1"/>
    <property type="match status" value="1"/>
</dbReference>
<keyword evidence="5" id="KW-1185">Reference proteome</keyword>
<evidence type="ECO:0000256" key="1">
    <source>
        <dbReference type="SAM" id="MobiDB-lite"/>
    </source>
</evidence>
<dbReference type="InterPro" id="IPR019554">
    <property type="entry name" value="Soluble_ligand-bd"/>
</dbReference>
<dbReference type="SUPFAM" id="SSF47781">
    <property type="entry name" value="RuvA domain 2-like"/>
    <property type="match status" value="1"/>
</dbReference>
<dbReference type="EMBL" id="JBHSSN010000014">
    <property type="protein sequence ID" value="MFC6323398.1"/>
    <property type="molecule type" value="Genomic_DNA"/>
</dbReference>
<dbReference type="InterPro" id="IPR003583">
    <property type="entry name" value="Hlx-hairpin-Hlx_DNA-bd_motif"/>
</dbReference>
<evidence type="ECO:0000256" key="2">
    <source>
        <dbReference type="SAM" id="Phobius"/>
    </source>
</evidence>
<organism evidence="4 5">
    <name type="scientific">Companilactobacillus baiquanensis</name>
    <dbReference type="NCBI Taxonomy" id="2486005"/>
    <lineage>
        <taxon>Bacteria</taxon>
        <taxon>Bacillati</taxon>
        <taxon>Bacillota</taxon>
        <taxon>Bacilli</taxon>
        <taxon>Lactobacillales</taxon>
        <taxon>Lactobacillaceae</taxon>
        <taxon>Companilactobacillus</taxon>
    </lineage>
</organism>
<evidence type="ECO:0000313" key="4">
    <source>
        <dbReference type="EMBL" id="MFC6323398.1"/>
    </source>
</evidence>
<reference evidence="5" key="1">
    <citation type="journal article" date="2019" name="Int. J. Syst. Evol. Microbiol.">
        <title>The Global Catalogue of Microorganisms (GCM) 10K type strain sequencing project: providing services to taxonomists for standard genome sequencing and annotation.</title>
        <authorList>
            <consortium name="The Broad Institute Genomics Platform"/>
            <consortium name="The Broad Institute Genome Sequencing Center for Infectious Disease"/>
            <person name="Wu L."/>
            <person name="Ma J."/>
        </authorList>
    </citation>
    <scope>NUCLEOTIDE SEQUENCE [LARGE SCALE GENOMIC DNA]</scope>
    <source>
        <strain evidence="5">CCM 8895</strain>
    </source>
</reference>
<dbReference type="InterPro" id="IPR004509">
    <property type="entry name" value="Competence_ComEA_HhH"/>
</dbReference>
<sequence length="197" mass="21644">MEKILKFSRDNKAIIVLIFLALGFGIWNLNTKQASKPVPIKTESIQKKPDLPKKSAEKILMIDIQGAVKSPGVYRLKEGAITQEVIKLAGGITEDADIKQVNQAQKVTDQMQIIVPRIGDTSENKTENKGSESKSPVNINSAKVEDFQAVTGIGPKKAQKIIEFREQNGNFKSLKDLTKVSGIGDKTLESLKDQLTV</sequence>
<name>A0ABW1UY57_9LACO</name>
<protein>
    <submittedName>
        <fullName evidence="4">Helix-hairpin-helix domain-containing protein</fullName>
    </submittedName>
</protein>
<dbReference type="SMART" id="SM00278">
    <property type="entry name" value="HhH1"/>
    <property type="match status" value="3"/>
</dbReference>
<gene>
    <name evidence="4" type="ORF">ACFP1F_06585</name>
</gene>
<dbReference type="Gene3D" id="1.10.150.310">
    <property type="entry name" value="Tex RuvX-like domain-like"/>
    <property type="match status" value="1"/>
</dbReference>
<feature type="compositionally biased region" description="Basic and acidic residues" evidence="1">
    <location>
        <begin position="120"/>
        <end position="132"/>
    </location>
</feature>
<dbReference type="InterPro" id="IPR010994">
    <property type="entry name" value="RuvA_2-like"/>
</dbReference>
<evidence type="ECO:0000259" key="3">
    <source>
        <dbReference type="SMART" id="SM00278"/>
    </source>
</evidence>
<dbReference type="NCBIfam" id="TIGR00426">
    <property type="entry name" value="competence protein ComEA helix-hairpin-helix repeat region"/>
    <property type="match status" value="1"/>
</dbReference>
<dbReference type="Gene3D" id="3.10.560.10">
    <property type="entry name" value="Outer membrane lipoprotein wza domain like"/>
    <property type="match status" value="1"/>
</dbReference>
<feature type="transmembrane region" description="Helical" evidence="2">
    <location>
        <begin position="12"/>
        <end position="29"/>
    </location>
</feature>
<keyword evidence="2" id="KW-1133">Transmembrane helix</keyword>
<accession>A0ABW1UY57</accession>
<dbReference type="PANTHER" id="PTHR21180">
    <property type="entry name" value="ENDONUCLEASE/EXONUCLEASE/PHOSPHATASE FAMILY DOMAIN-CONTAINING PROTEIN 1"/>
    <property type="match status" value="1"/>
</dbReference>
<feature type="domain" description="Helix-hairpin-helix DNA-binding motif class 1" evidence="3">
    <location>
        <begin position="145"/>
        <end position="164"/>
    </location>
</feature>
<dbReference type="Proteomes" id="UP001596186">
    <property type="component" value="Unassembled WGS sequence"/>
</dbReference>
<feature type="domain" description="Helix-hairpin-helix DNA-binding motif class 1" evidence="3">
    <location>
        <begin position="43"/>
        <end position="62"/>
    </location>
</feature>
<dbReference type="InterPro" id="IPR051675">
    <property type="entry name" value="Endo/Exo/Phosphatase_dom_1"/>
</dbReference>
<dbReference type="Pfam" id="PF12836">
    <property type="entry name" value="HHH_3"/>
    <property type="match status" value="1"/>
</dbReference>
<keyword evidence="2" id="KW-0812">Transmembrane</keyword>
<keyword evidence="2" id="KW-0472">Membrane</keyword>
<proteinExistence type="predicted"/>
<dbReference type="Pfam" id="PF10531">
    <property type="entry name" value="SLBB"/>
    <property type="match status" value="1"/>
</dbReference>
<evidence type="ECO:0000313" key="5">
    <source>
        <dbReference type="Proteomes" id="UP001596186"/>
    </source>
</evidence>
<feature type="domain" description="Helix-hairpin-helix DNA-binding motif class 1" evidence="3">
    <location>
        <begin position="175"/>
        <end position="194"/>
    </location>
</feature>
<feature type="region of interest" description="Disordered" evidence="1">
    <location>
        <begin position="119"/>
        <end position="138"/>
    </location>
</feature>
<dbReference type="RefSeq" id="WP_125592236.1">
    <property type="nucleotide sequence ID" value="NZ_JBHSSN010000014.1"/>
</dbReference>